<accession>A0A200QTI2</accession>
<comment type="caution">
    <text evidence="4">The sequence shown here is derived from an EMBL/GenBank/DDBJ whole genome shotgun (WGS) entry which is preliminary data.</text>
</comment>
<dbReference type="InterPro" id="IPR051058">
    <property type="entry name" value="GDSL_Est/Lipase"/>
</dbReference>
<dbReference type="AlphaFoldDB" id="A0A200QTI2"/>
<dbReference type="OMA" id="SHVWWDL"/>
<evidence type="ECO:0000256" key="2">
    <source>
        <dbReference type="ARBA" id="ARBA00022801"/>
    </source>
</evidence>
<dbReference type="PANTHER" id="PTHR45648">
    <property type="entry name" value="GDSL LIPASE/ACYLHYDROLASE FAMILY PROTEIN (AFU_ORTHOLOGUE AFUA_4G14700)"/>
    <property type="match status" value="1"/>
</dbReference>
<evidence type="ECO:0000313" key="4">
    <source>
        <dbReference type="EMBL" id="OVA13764.1"/>
    </source>
</evidence>
<protein>
    <submittedName>
        <fullName evidence="4">Lipase</fullName>
    </submittedName>
</protein>
<reference evidence="4 5" key="1">
    <citation type="journal article" date="2017" name="Mol. Plant">
        <title>The Genome of Medicinal Plant Macleaya cordata Provides New Insights into Benzylisoquinoline Alkaloids Metabolism.</title>
        <authorList>
            <person name="Liu X."/>
            <person name="Liu Y."/>
            <person name="Huang P."/>
            <person name="Ma Y."/>
            <person name="Qing Z."/>
            <person name="Tang Q."/>
            <person name="Cao H."/>
            <person name="Cheng P."/>
            <person name="Zheng Y."/>
            <person name="Yuan Z."/>
            <person name="Zhou Y."/>
            <person name="Liu J."/>
            <person name="Tang Z."/>
            <person name="Zhuo Y."/>
            <person name="Zhang Y."/>
            <person name="Yu L."/>
            <person name="Huang J."/>
            <person name="Yang P."/>
            <person name="Peng Q."/>
            <person name="Zhang J."/>
            <person name="Jiang W."/>
            <person name="Zhang Z."/>
            <person name="Lin K."/>
            <person name="Ro D.K."/>
            <person name="Chen X."/>
            <person name="Xiong X."/>
            <person name="Shang Y."/>
            <person name="Huang S."/>
            <person name="Zeng J."/>
        </authorList>
    </citation>
    <scope>NUCLEOTIDE SEQUENCE [LARGE SCALE GENOMIC DNA]</scope>
    <source>
        <strain evidence="5">cv. BLH2017</strain>
        <tissue evidence="4">Root</tissue>
    </source>
</reference>
<dbReference type="GO" id="GO:0016042">
    <property type="term" value="P:lipid catabolic process"/>
    <property type="evidence" value="ECO:0007669"/>
    <property type="project" value="UniProtKB-KW"/>
</dbReference>
<evidence type="ECO:0000256" key="1">
    <source>
        <dbReference type="ARBA" id="ARBA00008668"/>
    </source>
</evidence>
<comment type="similarity">
    <text evidence="1">Belongs to the 'GDSL' lipolytic enzyme family.</text>
</comment>
<gene>
    <name evidence="4" type="ORF">BVC80_1769g15</name>
</gene>
<keyword evidence="3" id="KW-0442">Lipid degradation</keyword>
<dbReference type="PANTHER" id="PTHR45648:SF7">
    <property type="entry name" value="OS12G0126100 PROTEIN"/>
    <property type="match status" value="1"/>
</dbReference>
<keyword evidence="3" id="KW-0443">Lipid metabolism</keyword>
<keyword evidence="2" id="KW-0378">Hydrolase</keyword>
<dbReference type="EMBL" id="MVGT01001095">
    <property type="protein sequence ID" value="OVA13764.1"/>
    <property type="molecule type" value="Genomic_DNA"/>
</dbReference>
<dbReference type="STRING" id="56857.A0A200QTI2"/>
<dbReference type="Pfam" id="PF00657">
    <property type="entry name" value="Lipase_GDSL"/>
    <property type="match status" value="1"/>
</dbReference>
<dbReference type="InterPro" id="IPR036514">
    <property type="entry name" value="SGNH_hydro_sf"/>
</dbReference>
<dbReference type="Proteomes" id="UP000195402">
    <property type="component" value="Unassembled WGS sequence"/>
</dbReference>
<organism evidence="4 5">
    <name type="scientific">Macleaya cordata</name>
    <name type="common">Five-seeded plume-poppy</name>
    <name type="synonym">Bocconia cordata</name>
    <dbReference type="NCBI Taxonomy" id="56857"/>
    <lineage>
        <taxon>Eukaryota</taxon>
        <taxon>Viridiplantae</taxon>
        <taxon>Streptophyta</taxon>
        <taxon>Embryophyta</taxon>
        <taxon>Tracheophyta</taxon>
        <taxon>Spermatophyta</taxon>
        <taxon>Magnoliopsida</taxon>
        <taxon>Ranunculales</taxon>
        <taxon>Papaveraceae</taxon>
        <taxon>Papaveroideae</taxon>
        <taxon>Macleaya</taxon>
    </lineage>
</organism>
<dbReference type="InterPro" id="IPR001087">
    <property type="entry name" value="GDSL"/>
</dbReference>
<dbReference type="GO" id="GO:0016788">
    <property type="term" value="F:hydrolase activity, acting on ester bonds"/>
    <property type="evidence" value="ECO:0007669"/>
    <property type="project" value="InterPro"/>
</dbReference>
<name>A0A200QTI2_MACCD</name>
<dbReference type="InParanoid" id="A0A200QTI2"/>
<evidence type="ECO:0000256" key="3">
    <source>
        <dbReference type="ARBA" id="ARBA00022963"/>
    </source>
</evidence>
<proteinExistence type="inferred from homology"/>
<dbReference type="Gene3D" id="3.40.50.1110">
    <property type="entry name" value="SGNH hydrolase"/>
    <property type="match status" value="1"/>
</dbReference>
<sequence length="299" mass="33812">MPDFLAEKMGLPEIPAFHSENGTIQGLESGLNFGSTQATIMISGRLGFQGLNQQLRQAFETLQLLQLQLGQEKAHSLIESSVFYLSLGKDDYIEFFQRDFSGVRRRFSREVFTQNLVRQMIRVVKDLYNANVKKIICMGIGPLGCAPRTLWESYDPTSNSSRHATTGSSRDCVDDVNFLILEYNAMLSEQLLDLNFEFPDAQIIFCDVYQAMMEIITFPNRYGFENVNRSCCGLGQYGGMVGCQAMEIACNDPSTHIWWDFYNPTQAVHSLLANSAWTGQPLDICRPISIEQLRYTSTL</sequence>
<dbReference type="OrthoDB" id="1600564at2759"/>
<keyword evidence="5" id="KW-1185">Reference proteome</keyword>
<evidence type="ECO:0000313" key="5">
    <source>
        <dbReference type="Proteomes" id="UP000195402"/>
    </source>
</evidence>